<keyword evidence="5 8" id="KW-0732">Signal</keyword>
<feature type="signal peptide" evidence="8">
    <location>
        <begin position="1"/>
        <end position="22"/>
    </location>
</feature>
<evidence type="ECO:0000313" key="9">
    <source>
        <dbReference type="EMBL" id="MFC0207846.1"/>
    </source>
</evidence>
<keyword evidence="6" id="KW-0472">Membrane</keyword>
<evidence type="ECO:0000256" key="2">
    <source>
        <dbReference type="ARBA" id="ARBA00008163"/>
    </source>
</evidence>
<evidence type="ECO:0000313" key="10">
    <source>
        <dbReference type="Proteomes" id="UP001589755"/>
    </source>
</evidence>
<evidence type="ECO:0000256" key="4">
    <source>
        <dbReference type="ARBA" id="ARBA00022692"/>
    </source>
</evidence>
<dbReference type="Gene3D" id="2.40.160.60">
    <property type="entry name" value="Outer membrane protein transport protein (OMPP1/FadL/TodX)"/>
    <property type="match status" value="1"/>
</dbReference>
<dbReference type="SUPFAM" id="SSF56935">
    <property type="entry name" value="Porins"/>
    <property type="match status" value="1"/>
</dbReference>
<dbReference type="Proteomes" id="UP001589755">
    <property type="component" value="Unassembled WGS sequence"/>
</dbReference>
<accession>A0ABV6D5D1</accession>
<dbReference type="EMBL" id="JBHLXD010000006">
    <property type="protein sequence ID" value="MFC0207846.1"/>
    <property type="molecule type" value="Genomic_DNA"/>
</dbReference>
<evidence type="ECO:0000256" key="5">
    <source>
        <dbReference type="ARBA" id="ARBA00022729"/>
    </source>
</evidence>
<feature type="chain" id="PRO_5045926210" evidence="8">
    <location>
        <begin position="23"/>
        <end position="384"/>
    </location>
</feature>
<comment type="caution">
    <text evidence="9">The sequence shown here is derived from an EMBL/GenBank/DDBJ whole genome shotgun (WGS) entry which is preliminary data.</text>
</comment>
<organism evidence="9 10">
    <name type="scientific">Chelativorans intermedius</name>
    <dbReference type="NCBI Taxonomy" id="515947"/>
    <lineage>
        <taxon>Bacteria</taxon>
        <taxon>Pseudomonadati</taxon>
        <taxon>Pseudomonadota</taxon>
        <taxon>Alphaproteobacteria</taxon>
        <taxon>Hyphomicrobiales</taxon>
        <taxon>Phyllobacteriaceae</taxon>
        <taxon>Chelativorans</taxon>
    </lineage>
</organism>
<evidence type="ECO:0000256" key="1">
    <source>
        <dbReference type="ARBA" id="ARBA00004571"/>
    </source>
</evidence>
<dbReference type="Pfam" id="PF03349">
    <property type="entry name" value="Toluene_X"/>
    <property type="match status" value="1"/>
</dbReference>
<keyword evidence="4" id="KW-0812">Transmembrane</keyword>
<comment type="similarity">
    <text evidence="2">Belongs to the OmpP1/FadL family.</text>
</comment>
<evidence type="ECO:0000256" key="8">
    <source>
        <dbReference type="SAM" id="SignalP"/>
    </source>
</evidence>
<reference evidence="9 10" key="1">
    <citation type="submission" date="2024-09" db="EMBL/GenBank/DDBJ databases">
        <authorList>
            <person name="Sun Q."/>
            <person name="Mori K."/>
        </authorList>
    </citation>
    <scope>NUCLEOTIDE SEQUENCE [LARGE SCALE GENOMIC DNA]</scope>
    <source>
        <strain evidence="9 10">CCM 8543</strain>
    </source>
</reference>
<dbReference type="InterPro" id="IPR005017">
    <property type="entry name" value="OMPP1/FadL/TodX"/>
</dbReference>
<name>A0ABV6D5D1_9HYPH</name>
<keyword evidence="3" id="KW-1134">Transmembrane beta strand</keyword>
<dbReference type="PANTHER" id="PTHR35093:SF8">
    <property type="entry name" value="OUTER MEMBRANE PROTEIN NMB0088-RELATED"/>
    <property type="match status" value="1"/>
</dbReference>
<evidence type="ECO:0000256" key="6">
    <source>
        <dbReference type="ARBA" id="ARBA00023136"/>
    </source>
</evidence>
<sequence>MRLSFLGCSALSVLMMVAGAQAGGFSRGTADTDILFEEGNFNFRAGATIVVPSQKLTAAPVGSPNPGALVGTNYLDSYVIPSVAVKFRITDSFSCAGTFTQPHGASTSYAAPFGVSGKLSEDLALSEFGATCALFFDAGPGRFAVLGGGFVETLDYDLDATPPGLGGAPLNIGLSGTDYGWRAGVAYEVPDIAFRAQLLYRSGTSYGATGTATSPIFPVLGAPGTTMPATGTGELPQSVELKVQSGIAPGWLAFGSIKWMDWSVNETLNVNVPGTPVAAPNDYFWRDGWTVTAGIGHAFNERVSGLVSVQWDRGVATGYDLRTDKWLLAGAARIKDDIGGELRIGAGAVYLTSAEIDKPGARFFGAAADSGWAGIFSASYSVNW</sequence>
<dbReference type="RefSeq" id="WP_261518669.1">
    <property type="nucleotide sequence ID" value="NZ_JAODNW010000001.1"/>
</dbReference>
<protein>
    <submittedName>
        <fullName evidence="9">Outer membrane protein transport protein</fullName>
    </submittedName>
</protein>
<evidence type="ECO:0000256" key="3">
    <source>
        <dbReference type="ARBA" id="ARBA00022452"/>
    </source>
</evidence>
<keyword evidence="10" id="KW-1185">Reference proteome</keyword>
<gene>
    <name evidence="9" type="ORF">ACFFJ2_05455</name>
</gene>
<dbReference type="PANTHER" id="PTHR35093">
    <property type="entry name" value="OUTER MEMBRANE PROTEIN NMB0088-RELATED"/>
    <property type="match status" value="1"/>
</dbReference>
<keyword evidence="7" id="KW-0998">Cell outer membrane</keyword>
<evidence type="ECO:0000256" key="7">
    <source>
        <dbReference type="ARBA" id="ARBA00023237"/>
    </source>
</evidence>
<proteinExistence type="inferred from homology"/>
<comment type="subcellular location">
    <subcellularLocation>
        <location evidence="1">Cell outer membrane</location>
        <topology evidence="1">Multi-pass membrane protein</topology>
    </subcellularLocation>
</comment>